<evidence type="ECO:0000256" key="3">
    <source>
        <dbReference type="ARBA" id="ARBA00022525"/>
    </source>
</evidence>
<dbReference type="Proteomes" id="UP000794436">
    <property type="component" value="Unassembled WGS sequence"/>
</dbReference>
<dbReference type="Gene3D" id="3.40.30.10">
    <property type="entry name" value="Glutaredoxin"/>
    <property type="match status" value="1"/>
</dbReference>
<reference evidence="8" key="1">
    <citation type="submission" date="2019-03" db="EMBL/GenBank/DDBJ databases">
        <title>Long read genome sequence of the mycoparasitic Pythium oligandrum ATCC 38472 isolated from sugarbeet rhizosphere.</title>
        <authorList>
            <person name="Gaulin E."/>
        </authorList>
    </citation>
    <scope>NUCLEOTIDE SEQUENCE</scope>
    <source>
        <strain evidence="8">ATCC 38472_TT</strain>
    </source>
</reference>
<dbReference type="OrthoDB" id="446890at2759"/>
<protein>
    <recommendedName>
        <fullName evidence="7">Glutathione peroxidase</fullName>
    </recommendedName>
</protein>
<organism evidence="8 9">
    <name type="scientific">Pythium oligandrum</name>
    <name type="common">Mycoparasitic fungus</name>
    <dbReference type="NCBI Taxonomy" id="41045"/>
    <lineage>
        <taxon>Eukaryota</taxon>
        <taxon>Sar</taxon>
        <taxon>Stramenopiles</taxon>
        <taxon>Oomycota</taxon>
        <taxon>Peronosporomycetes</taxon>
        <taxon>Pythiales</taxon>
        <taxon>Pythiaceae</taxon>
        <taxon>Pythium</taxon>
    </lineage>
</organism>
<dbReference type="AlphaFoldDB" id="A0A8K1CPH0"/>
<name>A0A8K1CPH0_PYTOL</name>
<dbReference type="PRINTS" id="PR01011">
    <property type="entry name" value="GLUTPROXDASE"/>
</dbReference>
<evidence type="ECO:0000256" key="4">
    <source>
        <dbReference type="ARBA" id="ARBA00022559"/>
    </source>
</evidence>
<comment type="subcellular location">
    <subcellularLocation>
        <location evidence="1">Secreted</location>
    </subcellularLocation>
</comment>
<sequence length="260" mass="28484">MLKLPSGSGCDTSTCGTNEIYQQNAQFVANSYHNLPVAVPVGASSAGMPRQSLSTNGGSRKKTIHQFSFRSLIGNEVIRLSDFAGKMVLIVNVASHCNSTTKGYLQLNELKQQYPDLVILGCPCNQFGHQENLVGEEILMSLRHIRPGNGYVPNFRLTEKLEVNGANAHAVFNFLKLSLPYPSDRTLMDEMSAPGGVFSHPMRIIWMPVSRADLSWNFEKFLIGPDGVPLRRYSPKADCKLIAEDLRAFSAGTYTGGTGL</sequence>
<proteinExistence type="inferred from homology"/>
<evidence type="ECO:0000313" key="8">
    <source>
        <dbReference type="EMBL" id="TMW67372.1"/>
    </source>
</evidence>
<keyword evidence="5" id="KW-0732">Signal</keyword>
<evidence type="ECO:0000256" key="6">
    <source>
        <dbReference type="ARBA" id="ARBA00023002"/>
    </source>
</evidence>
<keyword evidence="4 7" id="KW-0575">Peroxidase</keyword>
<evidence type="ECO:0000256" key="1">
    <source>
        <dbReference type="ARBA" id="ARBA00004613"/>
    </source>
</evidence>
<dbReference type="CDD" id="cd00340">
    <property type="entry name" value="GSH_Peroxidase"/>
    <property type="match status" value="1"/>
</dbReference>
<evidence type="ECO:0000256" key="2">
    <source>
        <dbReference type="ARBA" id="ARBA00006926"/>
    </source>
</evidence>
<comment type="caution">
    <text evidence="8">The sequence shown here is derived from an EMBL/GenBank/DDBJ whole genome shotgun (WGS) entry which is preliminary data.</text>
</comment>
<evidence type="ECO:0000313" key="9">
    <source>
        <dbReference type="Proteomes" id="UP000794436"/>
    </source>
</evidence>
<dbReference type="GO" id="GO:0005576">
    <property type="term" value="C:extracellular region"/>
    <property type="evidence" value="ECO:0007669"/>
    <property type="project" value="UniProtKB-SubCell"/>
</dbReference>
<dbReference type="GO" id="GO:0004602">
    <property type="term" value="F:glutathione peroxidase activity"/>
    <property type="evidence" value="ECO:0007669"/>
    <property type="project" value="TreeGrafter"/>
</dbReference>
<keyword evidence="9" id="KW-1185">Reference proteome</keyword>
<dbReference type="PANTHER" id="PTHR11592:SF88">
    <property type="entry name" value="GLUTATHIONE PEROXIDASE-RELATED"/>
    <property type="match status" value="1"/>
</dbReference>
<keyword evidence="6 7" id="KW-0560">Oxidoreductase</keyword>
<dbReference type="SUPFAM" id="SSF52833">
    <property type="entry name" value="Thioredoxin-like"/>
    <property type="match status" value="1"/>
</dbReference>
<gene>
    <name evidence="8" type="ORF">Poli38472_012488</name>
</gene>
<dbReference type="PROSITE" id="PS51355">
    <property type="entry name" value="GLUTATHIONE_PEROXID_3"/>
    <property type="match status" value="1"/>
</dbReference>
<dbReference type="EMBL" id="SPLM01000005">
    <property type="protein sequence ID" value="TMW67372.1"/>
    <property type="molecule type" value="Genomic_DNA"/>
</dbReference>
<evidence type="ECO:0000256" key="5">
    <source>
        <dbReference type="ARBA" id="ARBA00022729"/>
    </source>
</evidence>
<dbReference type="InterPro" id="IPR000889">
    <property type="entry name" value="Glutathione_peroxidase"/>
</dbReference>
<comment type="similarity">
    <text evidence="2 7">Belongs to the glutathione peroxidase family.</text>
</comment>
<dbReference type="InterPro" id="IPR036249">
    <property type="entry name" value="Thioredoxin-like_sf"/>
</dbReference>
<dbReference type="GO" id="GO:0006979">
    <property type="term" value="P:response to oxidative stress"/>
    <property type="evidence" value="ECO:0007669"/>
    <property type="project" value="InterPro"/>
</dbReference>
<dbReference type="PANTHER" id="PTHR11592">
    <property type="entry name" value="GLUTATHIONE PEROXIDASE"/>
    <property type="match status" value="1"/>
</dbReference>
<dbReference type="Pfam" id="PF00255">
    <property type="entry name" value="GSHPx"/>
    <property type="match status" value="1"/>
</dbReference>
<keyword evidence="3" id="KW-0964">Secreted</keyword>
<evidence type="ECO:0000256" key="7">
    <source>
        <dbReference type="RuleBase" id="RU000499"/>
    </source>
</evidence>
<accession>A0A8K1CPH0</accession>